<dbReference type="RefSeq" id="WP_309204061.1">
    <property type="nucleotide sequence ID" value="NZ_CP133548.1"/>
</dbReference>
<feature type="signal peptide" evidence="1">
    <location>
        <begin position="1"/>
        <end position="23"/>
    </location>
</feature>
<protein>
    <submittedName>
        <fullName evidence="2">DUF5329 domain-containing protein</fullName>
    </submittedName>
</protein>
<reference evidence="2 3" key="1">
    <citation type="submission" date="2023-08" db="EMBL/GenBank/DDBJ databases">
        <title>Pleionea litopenaei sp. nov., isolated from stomach of juvenile Litopenaeus vannamei.</title>
        <authorList>
            <person name="Rho A.M."/>
            <person name="Hwang C.Y."/>
        </authorList>
    </citation>
    <scope>NUCLEOTIDE SEQUENCE [LARGE SCALE GENOMIC DNA]</scope>
    <source>
        <strain evidence="2 3">HL-JVS1</strain>
    </source>
</reference>
<name>A0AA51X8D0_9GAMM</name>
<dbReference type="Pfam" id="PF17263">
    <property type="entry name" value="DUF5329"/>
    <property type="match status" value="1"/>
</dbReference>
<keyword evidence="3" id="KW-1185">Reference proteome</keyword>
<evidence type="ECO:0000313" key="2">
    <source>
        <dbReference type="EMBL" id="WMS88841.1"/>
    </source>
</evidence>
<accession>A0AA51X8D0</accession>
<feature type="chain" id="PRO_5041379755" evidence="1">
    <location>
        <begin position="24"/>
        <end position="120"/>
    </location>
</feature>
<proteinExistence type="predicted"/>
<evidence type="ECO:0000313" key="3">
    <source>
        <dbReference type="Proteomes" id="UP001239782"/>
    </source>
</evidence>
<evidence type="ECO:0000256" key="1">
    <source>
        <dbReference type="SAM" id="SignalP"/>
    </source>
</evidence>
<dbReference type="AlphaFoldDB" id="A0AA51X8D0"/>
<dbReference type="Proteomes" id="UP001239782">
    <property type="component" value="Chromosome"/>
</dbReference>
<dbReference type="KEGG" id="plei:Q9312_07955"/>
<dbReference type="EMBL" id="CP133548">
    <property type="protein sequence ID" value="WMS88841.1"/>
    <property type="molecule type" value="Genomic_DNA"/>
</dbReference>
<sequence length="120" mass="13776">MKFKFTMLLGGLLLLVVASNAHATTETMQKEINHLLSFIEQSSCTFVRNGDEHSAKDALKHIKRKYDHYEDDIDSAEKFIELSATKSTMSGKFYYVSCDGDKQKSQDWLLEELNQYRGSK</sequence>
<keyword evidence="1" id="KW-0732">Signal</keyword>
<gene>
    <name evidence="2" type="ORF">Q9312_07955</name>
</gene>
<dbReference type="InterPro" id="IPR035242">
    <property type="entry name" value="DUF5329"/>
</dbReference>
<organism evidence="2 3">
    <name type="scientific">Pleionea litopenaei</name>
    <dbReference type="NCBI Taxonomy" id="3070815"/>
    <lineage>
        <taxon>Bacteria</taxon>
        <taxon>Pseudomonadati</taxon>
        <taxon>Pseudomonadota</taxon>
        <taxon>Gammaproteobacteria</taxon>
        <taxon>Oceanospirillales</taxon>
        <taxon>Pleioneaceae</taxon>
        <taxon>Pleionea</taxon>
    </lineage>
</organism>